<dbReference type="EMBL" id="NOWC01000032">
    <property type="protein sequence ID" value="OZS72675.1"/>
    <property type="molecule type" value="Genomic_DNA"/>
</dbReference>
<gene>
    <name evidence="2" type="ORF">CHI95_20500</name>
</gene>
<keyword evidence="1" id="KW-0812">Transmembrane</keyword>
<sequence length="124" mass="14638">MKAPLQEEVAKKNRIKTQIEEVTADQKIIAERNYDSFLNLIGYLAAGVALWILMQWQFMFVFPNNADVLDEHLRFKDIWNMAMYVVPYCFWGMAIKHMTILVITILNLCYLEFGVYRLKKKLAK</sequence>
<keyword evidence="1" id="KW-1133">Transmembrane helix</keyword>
<evidence type="ECO:0008006" key="4">
    <source>
        <dbReference type="Google" id="ProtNLM"/>
    </source>
</evidence>
<reference evidence="2 3" key="1">
    <citation type="submission" date="2017-07" db="EMBL/GenBank/DDBJ databases">
        <title>blaIMP-27 on transferable plasmids in Proteus mirabilis and Providencia rettgeri.</title>
        <authorList>
            <person name="Potter R."/>
        </authorList>
    </citation>
    <scope>NUCLEOTIDE SEQUENCE [LARGE SCALE GENOMIC DNA]</scope>
    <source>
        <strain evidence="2 3">PR1</strain>
    </source>
</reference>
<dbReference type="AlphaFoldDB" id="A0A264VN42"/>
<evidence type="ECO:0000313" key="3">
    <source>
        <dbReference type="Proteomes" id="UP000216001"/>
    </source>
</evidence>
<comment type="caution">
    <text evidence="2">The sequence shown here is derived from an EMBL/GenBank/DDBJ whole genome shotgun (WGS) entry which is preliminary data.</text>
</comment>
<protein>
    <recommendedName>
        <fullName evidence="4">Conjugal transfer protein TrbF</fullName>
    </recommendedName>
</protein>
<dbReference type="Proteomes" id="UP000216001">
    <property type="component" value="Unassembled WGS sequence"/>
</dbReference>
<evidence type="ECO:0000313" key="2">
    <source>
        <dbReference type="EMBL" id="OZS72675.1"/>
    </source>
</evidence>
<organism evidence="2 3">
    <name type="scientific">Providencia rettgeri</name>
    <dbReference type="NCBI Taxonomy" id="587"/>
    <lineage>
        <taxon>Bacteria</taxon>
        <taxon>Pseudomonadati</taxon>
        <taxon>Pseudomonadota</taxon>
        <taxon>Gammaproteobacteria</taxon>
        <taxon>Enterobacterales</taxon>
        <taxon>Morganellaceae</taxon>
        <taxon>Providencia</taxon>
    </lineage>
</organism>
<accession>A0A264VN42</accession>
<evidence type="ECO:0000256" key="1">
    <source>
        <dbReference type="SAM" id="Phobius"/>
    </source>
</evidence>
<feature type="transmembrane region" description="Helical" evidence="1">
    <location>
        <begin position="78"/>
        <end position="111"/>
    </location>
</feature>
<proteinExistence type="predicted"/>
<keyword evidence="1" id="KW-0472">Membrane</keyword>
<feature type="transmembrane region" description="Helical" evidence="1">
    <location>
        <begin position="37"/>
        <end position="58"/>
    </location>
</feature>
<name>A0A264VN42_PRORE</name>